<dbReference type="Gene3D" id="3.40.1680.10">
    <property type="entry name" value="yp_829618.1 domain like"/>
    <property type="match status" value="1"/>
</dbReference>
<protein>
    <recommendedName>
        <fullName evidence="1">DUF7793 domain-containing protein</fullName>
    </recommendedName>
</protein>
<evidence type="ECO:0000259" key="1">
    <source>
        <dbReference type="Pfam" id="PF25056"/>
    </source>
</evidence>
<evidence type="ECO:0000313" key="2">
    <source>
        <dbReference type="EMBL" id="GAA2172981.1"/>
    </source>
</evidence>
<evidence type="ECO:0000313" key="3">
    <source>
        <dbReference type="Proteomes" id="UP001500974"/>
    </source>
</evidence>
<proteinExistence type="predicted"/>
<gene>
    <name evidence="2" type="ORF">GCM10009784_05570</name>
</gene>
<keyword evidence="3" id="KW-1185">Reference proteome</keyword>
<dbReference type="EMBL" id="BAAAON010000001">
    <property type="protein sequence ID" value="GAA2172981.1"/>
    <property type="molecule type" value="Genomic_DNA"/>
</dbReference>
<reference evidence="3" key="1">
    <citation type="journal article" date="2019" name="Int. J. Syst. Evol. Microbiol.">
        <title>The Global Catalogue of Microorganisms (GCM) 10K type strain sequencing project: providing services to taxonomists for standard genome sequencing and annotation.</title>
        <authorList>
            <consortium name="The Broad Institute Genomics Platform"/>
            <consortium name="The Broad Institute Genome Sequencing Center for Infectious Disease"/>
            <person name="Wu L."/>
            <person name="Ma J."/>
        </authorList>
    </citation>
    <scope>NUCLEOTIDE SEQUENCE [LARGE SCALE GENOMIC DNA]</scope>
    <source>
        <strain evidence="3">JCM 14917</strain>
    </source>
</reference>
<comment type="caution">
    <text evidence="2">The sequence shown here is derived from an EMBL/GenBank/DDBJ whole genome shotgun (WGS) entry which is preliminary data.</text>
</comment>
<name>A0ABP5MJ75_9MICC</name>
<dbReference type="Gene3D" id="3.40.970.30">
    <property type="entry name" value="yp_829618.1 like domains"/>
    <property type="match status" value="1"/>
</dbReference>
<organism evidence="2 3">
    <name type="scientific">Arthrobacter parietis</name>
    <dbReference type="NCBI Taxonomy" id="271434"/>
    <lineage>
        <taxon>Bacteria</taxon>
        <taxon>Bacillati</taxon>
        <taxon>Actinomycetota</taxon>
        <taxon>Actinomycetes</taxon>
        <taxon>Micrococcales</taxon>
        <taxon>Micrococcaceae</taxon>
        <taxon>Arthrobacter</taxon>
    </lineage>
</organism>
<dbReference type="Proteomes" id="UP001500974">
    <property type="component" value="Unassembled WGS sequence"/>
</dbReference>
<accession>A0ABP5MJ75</accession>
<dbReference type="InterPro" id="IPR056695">
    <property type="entry name" value="DUF7793"/>
</dbReference>
<dbReference type="Pfam" id="PF25056">
    <property type="entry name" value="DUF7793"/>
    <property type="match status" value="1"/>
</dbReference>
<feature type="domain" description="DUF7793" evidence="1">
    <location>
        <begin position="32"/>
        <end position="129"/>
    </location>
</feature>
<sequence length="141" mass="15249">MLGDNRIMAPISNDNLRDAGLRFELTDEGAFLRLCWNPGIVMELRDVQASVTAVEAVSPSCRRPLLVHIDLVDGISAPARNLLLEETCSSRTAVLGTDEVARVMTAFNYRAATPSQYFTDEAEAIEWLTSEGEDGFGAGGG</sequence>